<dbReference type="Pfam" id="PF01497">
    <property type="entry name" value="Peripla_BP_2"/>
    <property type="match status" value="1"/>
</dbReference>
<dbReference type="PANTHER" id="PTHR30535">
    <property type="entry name" value="VITAMIN B12-BINDING PROTEIN"/>
    <property type="match status" value="1"/>
</dbReference>
<dbReference type="PROSITE" id="PS50983">
    <property type="entry name" value="FE_B12_PBP"/>
    <property type="match status" value="1"/>
</dbReference>
<dbReference type="EMBL" id="JBHTEY010000004">
    <property type="protein sequence ID" value="MFC7616571.1"/>
    <property type="molecule type" value="Genomic_DNA"/>
</dbReference>
<name>A0ABW2TTB6_9PSEU</name>
<evidence type="ECO:0000256" key="1">
    <source>
        <dbReference type="ARBA" id="ARBA00008814"/>
    </source>
</evidence>
<dbReference type="PROSITE" id="PS51257">
    <property type="entry name" value="PROKAR_LIPOPROTEIN"/>
    <property type="match status" value="1"/>
</dbReference>
<feature type="domain" description="Fe/B12 periplasmic-binding" evidence="3">
    <location>
        <begin position="43"/>
        <end position="311"/>
    </location>
</feature>
<dbReference type="SUPFAM" id="SSF53807">
    <property type="entry name" value="Helical backbone' metal receptor"/>
    <property type="match status" value="1"/>
</dbReference>
<dbReference type="PANTHER" id="PTHR30535:SF7">
    <property type="entry name" value="IRON(III) DICITRATE-BINDING PROTEIN"/>
    <property type="match status" value="1"/>
</dbReference>
<evidence type="ECO:0000313" key="5">
    <source>
        <dbReference type="Proteomes" id="UP001596512"/>
    </source>
</evidence>
<proteinExistence type="inferred from homology"/>
<comment type="similarity">
    <text evidence="1">Belongs to the bacterial solute-binding protein 8 family.</text>
</comment>
<dbReference type="InterPro" id="IPR002491">
    <property type="entry name" value="ABC_transptr_periplasmic_BD"/>
</dbReference>
<accession>A0ABW2TTB6</accession>
<dbReference type="InterPro" id="IPR050902">
    <property type="entry name" value="ABC_Transporter_SBP"/>
</dbReference>
<sequence>MTRFAVPLLALALVACSSPPVAADGVTVRNCGRAQTFAAPPTRVVGLNQHATEMLLALGLADRVVGTAYPDTPDAHPSVDAAYDRVPLLAEQYPTYEELLTAEPDLVVGGYASAFAEKDGRAREALEGKGIRTFLLSEECSAGTTVDTVVEDLRALGRVFGVPDRAEALVSDLTGRVEAVRAKVAGRAEVPVFFYDSGEKSAFTVGGHGLGNSIAALAGGRNVFADHPKSFVDVSWEQVAERSASAVVVVDYLGSGSVAEKQEYLRAHPLASTLPGVAQRRFAVVTLPELTEGIRFPDAVEAIARVLHPGAGW</sequence>
<keyword evidence="5" id="KW-1185">Reference proteome</keyword>
<dbReference type="CDD" id="cd01148">
    <property type="entry name" value="TroA_a"/>
    <property type="match status" value="1"/>
</dbReference>
<dbReference type="Gene3D" id="3.40.50.1980">
    <property type="entry name" value="Nitrogenase molybdenum iron protein domain"/>
    <property type="match status" value="2"/>
</dbReference>
<reference evidence="5" key="1">
    <citation type="journal article" date="2019" name="Int. J. Syst. Evol. Microbiol.">
        <title>The Global Catalogue of Microorganisms (GCM) 10K type strain sequencing project: providing services to taxonomists for standard genome sequencing and annotation.</title>
        <authorList>
            <consortium name="The Broad Institute Genomics Platform"/>
            <consortium name="The Broad Institute Genome Sequencing Center for Infectious Disease"/>
            <person name="Wu L."/>
            <person name="Ma J."/>
        </authorList>
    </citation>
    <scope>NUCLEOTIDE SEQUENCE [LARGE SCALE GENOMIC DNA]</scope>
    <source>
        <strain evidence="5">JCM 17695</strain>
    </source>
</reference>
<evidence type="ECO:0000256" key="2">
    <source>
        <dbReference type="SAM" id="SignalP"/>
    </source>
</evidence>
<keyword evidence="2" id="KW-0732">Signal</keyword>
<feature type="chain" id="PRO_5046321998" evidence="2">
    <location>
        <begin position="23"/>
        <end position="313"/>
    </location>
</feature>
<evidence type="ECO:0000313" key="4">
    <source>
        <dbReference type="EMBL" id="MFC7616571.1"/>
    </source>
</evidence>
<organism evidence="4 5">
    <name type="scientific">Actinokineospora soli</name>
    <dbReference type="NCBI Taxonomy" id="1048753"/>
    <lineage>
        <taxon>Bacteria</taxon>
        <taxon>Bacillati</taxon>
        <taxon>Actinomycetota</taxon>
        <taxon>Actinomycetes</taxon>
        <taxon>Pseudonocardiales</taxon>
        <taxon>Pseudonocardiaceae</taxon>
        <taxon>Actinokineospora</taxon>
    </lineage>
</organism>
<feature type="signal peptide" evidence="2">
    <location>
        <begin position="1"/>
        <end position="22"/>
    </location>
</feature>
<protein>
    <submittedName>
        <fullName evidence="4">ABC transporter substrate-binding protein</fullName>
    </submittedName>
</protein>
<gene>
    <name evidence="4" type="ORF">ACFQV2_26990</name>
</gene>
<dbReference type="Proteomes" id="UP001596512">
    <property type="component" value="Unassembled WGS sequence"/>
</dbReference>
<evidence type="ECO:0000259" key="3">
    <source>
        <dbReference type="PROSITE" id="PS50983"/>
    </source>
</evidence>
<comment type="caution">
    <text evidence="4">The sequence shown here is derived from an EMBL/GenBank/DDBJ whole genome shotgun (WGS) entry which is preliminary data.</text>
</comment>